<dbReference type="Proteomes" id="UP001432190">
    <property type="component" value="Chromosome"/>
</dbReference>
<reference evidence="1" key="1">
    <citation type="submission" date="2022-10" db="EMBL/GenBank/DDBJ databases">
        <title>The complete genomes of actinobacterial strains from the NBC collection.</title>
        <authorList>
            <person name="Joergensen T.S."/>
            <person name="Alvarez Arevalo M."/>
            <person name="Sterndorff E.B."/>
            <person name="Faurdal D."/>
            <person name="Vuksanovic O."/>
            <person name="Mourched A.-S."/>
            <person name="Charusanti P."/>
            <person name="Shaw S."/>
            <person name="Blin K."/>
            <person name="Weber T."/>
        </authorList>
    </citation>
    <scope>NUCLEOTIDE SEQUENCE</scope>
    <source>
        <strain evidence="1">NBC_00256</strain>
    </source>
</reference>
<accession>A0ABZ1S5P7</accession>
<dbReference type="EMBL" id="CP108084">
    <property type="protein sequence ID" value="WUP49551.1"/>
    <property type="molecule type" value="Genomic_DNA"/>
</dbReference>
<gene>
    <name evidence="1" type="ORF">OG994_29120</name>
</gene>
<name>A0ABZ1S5P7_9ACTN</name>
<protein>
    <recommendedName>
        <fullName evidence="3">PE domain-containing protein</fullName>
    </recommendedName>
</protein>
<evidence type="ECO:0008006" key="3">
    <source>
        <dbReference type="Google" id="ProtNLM"/>
    </source>
</evidence>
<evidence type="ECO:0000313" key="1">
    <source>
        <dbReference type="EMBL" id="WUP49551.1"/>
    </source>
</evidence>
<sequence length="98" mass="10145">MAEDPFTVRPEALRAVARELDDDAYGLAHGLDGVPGLTVAAPGWSAAGALAGWEAAVHGWLGRLGGRVAETGVAVRSAVEAYQAVDDRVARRLAGLPR</sequence>
<keyword evidence="2" id="KW-1185">Reference proteome</keyword>
<evidence type="ECO:0000313" key="2">
    <source>
        <dbReference type="Proteomes" id="UP001432190"/>
    </source>
</evidence>
<dbReference type="RefSeq" id="WP_328851595.1">
    <property type="nucleotide sequence ID" value="NZ_CP108084.1"/>
</dbReference>
<organism evidence="1 2">
    <name type="scientific">Micromonospora globbae</name>
    <dbReference type="NCBI Taxonomy" id="1894969"/>
    <lineage>
        <taxon>Bacteria</taxon>
        <taxon>Bacillati</taxon>
        <taxon>Actinomycetota</taxon>
        <taxon>Actinomycetes</taxon>
        <taxon>Micromonosporales</taxon>
        <taxon>Micromonosporaceae</taxon>
        <taxon>Micromonospora</taxon>
    </lineage>
</organism>
<proteinExistence type="predicted"/>